<keyword evidence="2" id="KW-0812">Transmembrane</keyword>
<dbReference type="PANTHER" id="PTHR20859">
    <property type="entry name" value="INTERFERON/INTERLEUKIN RECEPTOR"/>
    <property type="match status" value="1"/>
</dbReference>
<evidence type="ECO:0000256" key="1">
    <source>
        <dbReference type="SAM" id="MobiDB-lite"/>
    </source>
</evidence>
<sequence length="497" mass="55222">MSWSSITGLTCLLCCVLMSAGRVSPPGNLRVTFLDFRGEVNWSSGKGNPPGTTYTVQVKPIGENWTQLENCNNIETTTCPLIFNLTLNTLMESYHVRVRASWEGKTSSWTNLSTSIQPYGNTLLSAPTLDISIQERELHVHIHMPWLVLDLLPNLRYNVQVFENNSGTLHVDKVIRSCSRREGSSYVCRSLHLGQNYCVTATAIHKHQQTKPHLSSEKCVTLPDNKSDKPMHIAVISILLLLVIIALVICFMYLYIKPRPSDLYTPSSLKAVGGASRTLMVIPTEVPSLFSSMWVITPSLSSSMTLPEHQSSCNWGYECRVGLSCLEQTANLPLLPAEEEELEEHLLSPCLYSGALDEKEQGYRISEEGIRSTQPRLEKMDWQLDQGYQDVPISSLHLCMDTAEPWEGCGESDRVSQEGEETDEGTQLPGLPWRNSSENLSGSPETPDKPKTLDKSDPLPTFPTGYEPHANPTSCEPISTACSPSPTFGQSSLYLKR</sequence>
<dbReference type="InterPro" id="IPR050650">
    <property type="entry name" value="Type-II_Cytokine-TF_Rcpt"/>
</dbReference>
<dbReference type="Proteomes" id="UP001152803">
    <property type="component" value="Unassembled WGS sequence"/>
</dbReference>
<feature type="chain" id="PRO_5040254779" description="Fibronectin type-III domain-containing protein" evidence="3">
    <location>
        <begin position="22"/>
        <end position="497"/>
    </location>
</feature>
<evidence type="ECO:0000313" key="6">
    <source>
        <dbReference type="Proteomes" id="UP001152803"/>
    </source>
</evidence>
<evidence type="ECO:0000256" key="3">
    <source>
        <dbReference type="SAM" id="SignalP"/>
    </source>
</evidence>
<dbReference type="PROSITE" id="PS50853">
    <property type="entry name" value="FN3"/>
    <property type="match status" value="1"/>
</dbReference>
<dbReference type="SUPFAM" id="SSF49265">
    <property type="entry name" value="Fibronectin type III"/>
    <property type="match status" value="2"/>
</dbReference>
<dbReference type="Gene3D" id="2.60.40.10">
    <property type="entry name" value="Immunoglobulins"/>
    <property type="match status" value="2"/>
</dbReference>
<dbReference type="InterPro" id="IPR013783">
    <property type="entry name" value="Ig-like_fold"/>
</dbReference>
<reference evidence="5" key="1">
    <citation type="journal article" date="2023" name="Science">
        <title>Genome structures resolve the early diversification of teleost fishes.</title>
        <authorList>
            <person name="Parey E."/>
            <person name="Louis A."/>
            <person name="Montfort J."/>
            <person name="Bouchez O."/>
            <person name="Roques C."/>
            <person name="Iampietro C."/>
            <person name="Lluch J."/>
            <person name="Castinel A."/>
            <person name="Donnadieu C."/>
            <person name="Desvignes T."/>
            <person name="Floi Bucao C."/>
            <person name="Jouanno E."/>
            <person name="Wen M."/>
            <person name="Mejri S."/>
            <person name="Dirks R."/>
            <person name="Jansen H."/>
            <person name="Henkel C."/>
            <person name="Chen W.J."/>
            <person name="Zahm M."/>
            <person name="Cabau C."/>
            <person name="Klopp C."/>
            <person name="Thompson A.W."/>
            <person name="Robinson-Rechavi M."/>
            <person name="Braasch I."/>
            <person name="Lecointre G."/>
            <person name="Bobe J."/>
            <person name="Postlethwait J.H."/>
            <person name="Berthelot C."/>
            <person name="Roest Crollius H."/>
            <person name="Guiguen Y."/>
        </authorList>
    </citation>
    <scope>NUCLEOTIDE SEQUENCE</scope>
    <source>
        <strain evidence="5">Concon-B</strain>
    </source>
</reference>
<feature type="domain" description="Fibronectin type-III" evidence="4">
    <location>
        <begin position="25"/>
        <end position="121"/>
    </location>
</feature>
<dbReference type="GO" id="GO:0004896">
    <property type="term" value="F:cytokine receptor activity"/>
    <property type="evidence" value="ECO:0007669"/>
    <property type="project" value="TreeGrafter"/>
</dbReference>
<dbReference type="CDD" id="cd00063">
    <property type="entry name" value="FN3"/>
    <property type="match status" value="1"/>
</dbReference>
<dbReference type="InterPro" id="IPR015373">
    <property type="entry name" value="Interferon/interleukin_rcp_dom"/>
</dbReference>
<dbReference type="PANTHER" id="PTHR20859:SF93">
    <property type="entry name" value="CYTOKINE RECEPTOR FAMILY MEMBER B12-RELATED"/>
    <property type="match status" value="1"/>
</dbReference>
<feature type="compositionally biased region" description="Basic and acidic residues" evidence="1">
    <location>
        <begin position="446"/>
        <end position="457"/>
    </location>
</feature>
<dbReference type="GO" id="GO:0005886">
    <property type="term" value="C:plasma membrane"/>
    <property type="evidence" value="ECO:0007669"/>
    <property type="project" value="TreeGrafter"/>
</dbReference>
<feature type="compositionally biased region" description="Polar residues" evidence="1">
    <location>
        <begin position="434"/>
        <end position="444"/>
    </location>
</feature>
<accession>A0A9Q1I0H0</accession>
<keyword evidence="2" id="KW-0472">Membrane</keyword>
<dbReference type="EMBL" id="JAFJMO010000005">
    <property type="protein sequence ID" value="KAJ8275914.1"/>
    <property type="molecule type" value="Genomic_DNA"/>
</dbReference>
<feature type="region of interest" description="Disordered" evidence="1">
    <location>
        <begin position="407"/>
        <end position="497"/>
    </location>
</feature>
<dbReference type="OrthoDB" id="10031784at2759"/>
<feature type="compositionally biased region" description="Polar residues" evidence="1">
    <location>
        <begin position="471"/>
        <end position="497"/>
    </location>
</feature>
<dbReference type="Pfam" id="PF09294">
    <property type="entry name" value="Interfer-bind"/>
    <property type="match status" value="1"/>
</dbReference>
<dbReference type="Pfam" id="PF01108">
    <property type="entry name" value="Tissue_fac"/>
    <property type="match status" value="1"/>
</dbReference>
<name>A0A9Q1I0H0_CONCO</name>
<keyword evidence="3" id="KW-0732">Signal</keyword>
<keyword evidence="6" id="KW-1185">Reference proteome</keyword>
<proteinExistence type="predicted"/>
<organism evidence="5 6">
    <name type="scientific">Conger conger</name>
    <name type="common">Conger eel</name>
    <name type="synonym">Muraena conger</name>
    <dbReference type="NCBI Taxonomy" id="82655"/>
    <lineage>
        <taxon>Eukaryota</taxon>
        <taxon>Metazoa</taxon>
        <taxon>Chordata</taxon>
        <taxon>Craniata</taxon>
        <taxon>Vertebrata</taxon>
        <taxon>Euteleostomi</taxon>
        <taxon>Actinopterygii</taxon>
        <taxon>Neopterygii</taxon>
        <taxon>Teleostei</taxon>
        <taxon>Anguilliformes</taxon>
        <taxon>Congridae</taxon>
        <taxon>Conger</taxon>
    </lineage>
</organism>
<gene>
    <name evidence="5" type="ORF">COCON_G00076660</name>
</gene>
<evidence type="ECO:0000259" key="4">
    <source>
        <dbReference type="PROSITE" id="PS50853"/>
    </source>
</evidence>
<comment type="caution">
    <text evidence="5">The sequence shown here is derived from an EMBL/GenBank/DDBJ whole genome shotgun (WGS) entry which is preliminary data.</text>
</comment>
<dbReference type="InterPro" id="IPR036116">
    <property type="entry name" value="FN3_sf"/>
</dbReference>
<feature type="signal peptide" evidence="3">
    <location>
        <begin position="1"/>
        <end position="21"/>
    </location>
</feature>
<protein>
    <recommendedName>
        <fullName evidence="4">Fibronectin type-III domain-containing protein</fullName>
    </recommendedName>
</protein>
<dbReference type="AlphaFoldDB" id="A0A9Q1I0H0"/>
<evidence type="ECO:0000256" key="2">
    <source>
        <dbReference type="SAM" id="Phobius"/>
    </source>
</evidence>
<feature type="transmembrane region" description="Helical" evidence="2">
    <location>
        <begin position="231"/>
        <end position="256"/>
    </location>
</feature>
<dbReference type="InterPro" id="IPR003961">
    <property type="entry name" value="FN3_dom"/>
</dbReference>
<evidence type="ECO:0000313" key="5">
    <source>
        <dbReference type="EMBL" id="KAJ8275914.1"/>
    </source>
</evidence>
<keyword evidence="2" id="KW-1133">Transmembrane helix</keyword>